<dbReference type="Proteomes" id="UP000030980">
    <property type="component" value="Unassembled WGS sequence"/>
</dbReference>
<dbReference type="AlphaFoldDB" id="A0A0B3C014"/>
<evidence type="ECO:0000313" key="1">
    <source>
        <dbReference type="EMBL" id="KHO66651.1"/>
    </source>
</evidence>
<comment type="caution">
    <text evidence="1">The sequence shown here is derived from an EMBL/GenBank/DDBJ whole genome shotgun (WGS) entry which is preliminary data.</text>
</comment>
<sequence length="206" mass="23278">MTADLLPPNATPLEHRAAQGLAQIERVPIPVRDLHDPDRCPEPLLPYLAWERSVDRWDDAWPERTKREVIKASPYIHRHKGTIGALRRVVEPLGYLIRIVEWWQTDPPGPRGTFELEIGTLGNGISEELYDALVLFIEDAKPASRHITRLDIALDTRVPAFYGCALTDGDVLDILPWQSADLDIHVTAYHAVTDHTNDILDVYLNG</sequence>
<dbReference type="RefSeq" id="WP_039605930.1">
    <property type="nucleotide sequence ID" value="NZ_FMUP01000005.1"/>
</dbReference>
<dbReference type="OrthoDB" id="90759at2"/>
<dbReference type="Pfam" id="PF09684">
    <property type="entry name" value="Tail_P2_I"/>
    <property type="match status" value="1"/>
</dbReference>
<name>A0A0B3C014_9PSED</name>
<protein>
    <submittedName>
        <fullName evidence="1">Tail protein</fullName>
    </submittedName>
</protein>
<keyword evidence="2" id="KW-1185">Reference proteome</keyword>
<proteinExistence type="predicted"/>
<dbReference type="STRING" id="706570.PT85_03635"/>
<reference evidence="1 2" key="1">
    <citation type="submission" date="2014-11" db="EMBL/GenBank/DDBJ databases">
        <title>Genome sequence of Pseudomonas tuomuerensis JCM 14085.</title>
        <authorList>
            <person name="Shin S.-K."/>
            <person name="Yi H."/>
        </authorList>
    </citation>
    <scope>NUCLEOTIDE SEQUENCE [LARGE SCALE GENOMIC DNA]</scope>
    <source>
        <strain evidence="1 2">JCM 14085</strain>
    </source>
</reference>
<dbReference type="InterPro" id="IPR006521">
    <property type="entry name" value="Tail_protein_I"/>
</dbReference>
<dbReference type="EMBL" id="JTAK01000001">
    <property type="protein sequence ID" value="KHO66651.1"/>
    <property type="molecule type" value="Genomic_DNA"/>
</dbReference>
<dbReference type="NCBIfam" id="TIGR01634">
    <property type="entry name" value="tail_P2_I"/>
    <property type="match status" value="1"/>
</dbReference>
<evidence type="ECO:0000313" key="2">
    <source>
        <dbReference type="Proteomes" id="UP000030980"/>
    </source>
</evidence>
<organism evidence="1 2">
    <name type="scientific">Pseudomonas flexibilis</name>
    <dbReference type="NCBI Taxonomy" id="706570"/>
    <lineage>
        <taxon>Bacteria</taxon>
        <taxon>Pseudomonadati</taxon>
        <taxon>Pseudomonadota</taxon>
        <taxon>Gammaproteobacteria</taxon>
        <taxon>Pseudomonadales</taxon>
        <taxon>Pseudomonadaceae</taxon>
        <taxon>Pseudomonas</taxon>
    </lineage>
</organism>
<accession>A0A0B3C014</accession>
<gene>
    <name evidence="1" type="ORF">PT85_03635</name>
</gene>